<feature type="domain" description="HTH cro/C1-type" evidence="1">
    <location>
        <begin position="11"/>
        <end position="67"/>
    </location>
</feature>
<dbReference type="SMART" id="SM00530">
    <property type="entry name" value="HTH_XRE"/>
    <property type="match status" value="1"/>
</dbReference>
<evidence type="ECO:0000259" key="1">
    <source>
        <dbReference type="SMART" id="SM00530"/>
    </source>
</evidence>
<dbReference type="SUPFAM" id="SSF47413">
    <property type="entry name" value="lambda repressor-like DNA-binding domains"/>
    <property type="match status" value="1"/>
</dbReference>
<proteinExistence type="predicted"/>
<dbReference type="AlphaFoldDB" id="A0AAU9F359"/>
<evidence type="ECO:0000313" key="3">
    <source>
        <dbReference type="Proteomes" id="UP001366166"/>
    </source>
</evidence>
<reference evidence="3" key="1">
    <citation type="journal article" date="2023" name="Arch. Microbiol.">
        <title>Desulfoferula mesophilus gen. nov. sp. nov., a mesophilic sulfate-reducing bacterium isolated from a brackish lake sediment.</title>
        <authorList>
            <person name="Watanabe T."/>
            <person name="Yabe T."/>
            <person name="Tsuji J.M."/>
            <person name="Fukui M."/>
        </authorList>
    </citation>
    <scope>NUCLEOTIDE SEQUENCE [LARGE SCALE GENOMIC DNA]</scope>
    <source>
        <strain evidence="3">12FAK</strain>
    </source>
</reference>
<dbReference type="Gene3D" id="1.10.260.40">
    <property type="entry name" value="lambda repressor-like DNA-binding domains"/>
    <property type="match status" value="1"/>
</dbReference>
<sequence>MYDRRQASAEFIQKLLAKSPMPRNQVAVISGLSNTYIRDLEQGIIANVAREKLIALAVALNLDLGETDKMLNIFDRAPLALQDIPIFLATAEKGTITSALLPVRDRYSLDLMMLAAERLPGHHVVVSSEPTVCLRAPGHRLHSERLLAKTHLIYGELVEAIGRERLKVMENNLEQHQVEQYICKKCLEDYLRLCEDPVEKAWRVQHVQNVLSCLDRFPKWKFLLTNSCPTFSFVLKTPDPATGESDKLLITRLAPHRFQGTRTGKLTGFTTDNQVIIQNFKEELRGLAGAVHQQYLDRSNLLDYLDILIKG</sequence>
<gene>
    <name evidence="2" type="ORF">FAK_39840</name>
</gene>
<dbReference type="GO" id="GO:0003677">
    <property type="term" value="F:DNA binding"/>
    <property type="evidence" value="ECO:0007669"/>
    <property type="project" value="InterPro"/>
</dbReference>
<dbReference type="CDD" id="cd00093">
    <property type="entry name" value="HTH_XRE"/>
    <property type="match status" value="1"/>
</dbReference>
<dbReference type="EMBL" id="AP028679">
    <property type="protein sequence ID" value="BEQ16918.1"/>
    <property type="molecule type" value="Genomic_DNA"/>
</dbReference>
<dbReference type="RefSeq" id="WP_338603440.1">
    <property type="nucleotide sequence ID" value="NZ_AP028679.1"/>
</dbReference>
<accession>A0AAU9F359</accession>
<keyword evidence="3" id="KW-1185">Reference proteome</keyword>
<protein>
    <recommendedName>
        <fullName evidence="1">HTH cro/C1-type domain-containing protein</fullName>
    </recommendedName>
</protein>
<evidence type="ECO:0000313" key="2">
    <source>
        <dbReference type="EMBL" id="BEQ16918.1"/>
    </source>
</evidence>
<name>A0AAU9F359_9BACT</name>
<dbReference type="InterPro" id="IPR010982">
    <property type="entry name" value="Lambda_DNA-bd_dom_sf"/>
</dbReference>
<dbReference type="InterPro" id="IPR001387">
    <property type="entry name" value="Cro/C1-type_HTH"/>
</dbReference>
<organism evidence="2 3">
    <name type="scientific">Desulfoferula mesophila</name>
    <dbReference type="NCBI Taxonomy" id="3058419"/>
    <lineage>
        <taxon>Bacteria</taxon>
        <taxon>Pseudomonadati</taxon>
        <taxon>Thermodesulfobacteriota</taxon>
        <taxon>Desulfarculia</taxon>
        <taxon>Desulfarculales</taxon>
        <taxon>Desulfarculaceae</taxon>
        <taxon>Desulfoferula</taxon>
    </lineage>
</organism>
<dbReference type="KEGG" id="dmp:FAK_39840"/>
<dbReference type="Proteomes" id="UP001366166">
    <property type="component" value="Chromosome"/>
</dbReference>